<proteinExistence type="predicted"/>
<keyword evidence="1" id="KW-1133">Transmembrane helix</keyword>
<keyword evidence="1" id="KW-0472">Membrane</keyword>
<evidence type="ECO:0000313" key="2">
    <source>
        <dbReference type="EMBL" id="AMN30995.1"/>
    </source>
</evidence>
<gene>
    <name evidence="2" type="ORF">JFP838_pA0079</name>
</gene>
<name>A0A140GR36_CLOPF</name>
<feature type="transmembrane region" description="Helical" evidence="1">
    <location>
        <begin position="33"/>
        <end position="50"/>
    </location>
</feature>
<reference evidence="2 3" key="1">
    <citation type="journal article" date="2016" name="PLoS ONE">
        <title>Plasmid Characterization and Chromosome Analysis of Two netF+ Clostridium perfringens Isolates Associated with Foal and Canine Necrotizing Enteritis.</title>
        <authorList>
            <person name="Mehdizadeh Gohari I."/>
            <person name="Kropinski A.M."/>
            <person name="Weese S.J."/>
            <person name="Parreira V.R."/>
            <person name="Whitehead A.E."/>
            <person name="Boerlin P."/>
            <person name="Prescott J.F."/>
        </authorList>
    </citation>
    <scope>NUCLEOTIDE SEQUENCE [LARGE SCALE GENOMIC DNA]</scope>
    <source>
        <strain evidence="2 3">JP838</strain>
        <plasmid evidence="3">Plasmid pJFP838A</plasmid>
    </source>
</reference>
<evidence type="ECO:0000313" key="3">
    <source>
        <dbReference type="Proteomes" id="UP000070260"/>
    </source>
</evidence>
<accession>A0A140GR36</accession>
<keyword evidence="2" id="KW-0614">Plasmid</keyword>
<evidence type="ECO:0000256" key="1">
    <source>
        <dbReference type="SAM" id="Phobius"/>
    </source>
</evidence>
<geneLocation type="plasmid" evidence="2 3">
    <name>pJFP838A</name>
</geneLocation>
<dbReference type="Proteomes" id="UP000070260">
    <property type="component" value="Plasmid pJFP838A"/>
</dbReference>
<dbReference type="AlphaFoldDB" id="A0A140GR36"/>
<feature type="transmembrane region" description="Helical" evidence="1">
    <location>
        <begin position="7"/>
        <end position="27"/>
    </location>
</feature>
<protein>
    <submittedName>
        <fullName evidence="2">Uncharacterized protein</fullName>
    </submittedName>
</protein>
<dbReference type="PATRIC" id="fig|1502.177.peg.3286"/>
<keyword evidence="1" id="KW-0812">Transmembrane</keyword>
<dbReference type="EMBL" id="CP013615">
    <property type="protein sequence ID" value="AMN30995.1"/>
    <property type="molecule type" value="Genomic_DNA"/>
</dbReference>
<organism evidence="2 3">
    <name type="scientific">Clostridium perfringens</name>
    <dbReference type="NCBI Taxonomy" id="1502"/>
    <lineage>
        <taxon>Bacteria</taxon>
        <taxon>Bacillati</taxon>
        <taxon>Bacillota</taxon>
        <taxon>Clostridia</taxon>
        <taxon>Eubacteriales</taxon>
        <taxon>Clostridiaceae</taxon>
        <taxon>Clostridium</taxon>
    </lineage>
</organism>
<sequence>MPDFTKITIIFIIHALIFYFTGLYGIIDRFPNSILFAYILWFYLIGIYLVRKKDKKQKRD</sequence>